<feature type="signal peptide" evidence="1">
    <location>
        <begin position="1"/>
        <end position="20"/>
    </location>
</feature>
<dbReference type="KEGG" id="lsf:I8J32_013620"/>
<proteinExistence type="predicted"/>
<keyword evidence="1" id="KW-0732">Signal</keyword>
<evidence type="ECO:0000313" key="4">
    <source>
        <dbReference type="Proteomes" id="UP000639274"/>
    </source>
</evidence>
<feature type="domain" description="Peptidase M28" evidence="2">
    <location>
        <begin position="95"/>
        <end position="295"/>
    </location>
</feature>
<dbReference type="InterPro" id="IPR045175">
    <property type="entry name" value="M28_fam"/>
</dbReference>
<dbReference type="Pfam" id="PF04389">
    <property type="entry name" value="Peptidase_M28"/>
    <property type="match status" value="1"/>
</dbReference>
<dbReference type="PANTHER" id="PTHR12147:SF26">
    <property type="entry name" value="PEPTIDASE M28 DOMAIN-CONTAINING PROTEIN"/>
    <property type="match status" value="1"/>
</dbReference>
<dbReference type="Proteomes" id="UP000639274">
    <property type="component" value="Chromosome"/>
</dbReference>
<dbReference type="GO" id="GO:0008235">
    <property type="term" value="F:metalloexopeptidase activity"/>
    <property type="evidence" value="ECO:0007669"/>
    <property type="project" value="InterPro"/>
</dbReference>
<dbReference type="PROSITE" id="PS51257">
    <property type="entry name" value="PROKAR_LIPOPROTEIN"/>
    <property type="match status" value="1"/>
</dbReference>
<name>A0A974XXW6_9GAMM</name>
<dbReference type="EMBL" id="CP071518">
    <property type="protein sequence ID" value="QSX77759.1"/>
    <property type="molecule type" value="Genomic_DNA"/>
</dbReference>
<dbReference type="Gene3D" id="3.40.630.10">
    <property type="entry name" value="Zn peptidases"/>
    <property type="match status" value="1"/>
</dbReference>
<feature type="chain" id="PRO_5037202569" evidence="1">
    <location>
        <begin position="21"/>
        <end position="313"/>
    </location>
</feature>
<gene>
    <name evidence="3" type="ORF">I8J32_013620</name>
</gene>
<dbReference type="GO" id="GO:0006508">
    <property type="term" value="P:proteolysis"/>
    <property type="evidence" value="ECO:0007669"/>
    <property type="project" value="InterPro"/>
</dbReference>
<reference evidence="3 4" key="1">
    <citation type="submission" date="2021-03" db="EMBL/GenBank/DDBJ databases">
        <title>Lysobacter sp. nov. isolated from soil of gangwondo yeongwol, south Korea.</title>
        <authorList>
            <person name="Kim K.R."/>
            <person name="Kim K.H."/>
            <person name="Jeon C.O."/>
        </authorList>
    </citation>
    <scope>NUCLEOTIDE SEQUENCE [LARGE SCALE GENOMIC DNA]</scope>
    <source>
        <strain evidence="3 4">R19</strain>
    </source>
</reference>
<dbReference type="AlphaFoldDB" id="A0A974XXW6"/>
<evidence type="ECO:0000313" key="3">
    <source>
        <dbReference type="EMBL" id="QSX77759.1"/>
    </source>
</evidence>
<protein>
    <submittedName>
        <fullName evidence="3">Zn-dependent exopeptidase M28</fullName>
    </submittedName>
</protein>
<dbReference type="SUPFAM" id="SSF53187">
    <property type="entry name" value="Zn-dependent exopeptidases"/>
    <property type="match status" value="1"/>
</dbReference>
<evidence type="ECO:0000256" key="1">
    <source>
        <dbReference type="SAM" id="SignalP"/>
    </source>
</evidence>
<organism evidence="3 4">
    <name type="scientific">Agrilutibacter solisilvae</name>
    <dbReference type="NCBI Taxonomy" id="2763317"/>
    <lineage>
        <taxon>Bacteria</taxon>
        <taxon>Pseudomonadati</taxon>
        <taxon>Pseudomonadota</taxon>
        <taxon>Gammaproteobacteria</taxon>
        <taxon>Lysobacterales</taxon>
        <taxon>Lysobacteraceae</taxon>
        <taxon>Agrilutibacter</taxon>
    </lineage>
</organism>
<keyword evidence="4" id="KW-1185">Reference proteome</keyword>
<sequence length="313" mass="32278">MRLTRPALLSSALALGLALAACDDPVAAHTAPATAGAPASAPAASGDDPWLADVSAMVQADAGAGRRVAIQHRLDALGIAWRDVPFKIDEESGTNVWADVAGAPEAPLLLLGAHSDQVAQGEGATDNASGSATVLALAQRLKARPLQRHRVAVAFWDLEEKGLLGSKAFVAATGSPKPALYVNFDVFGWGDTVWLMTPQADSALAQATGTAVQAQGLKLSAGDKYPPTDHLPFLKAGWPAVSYSLVGGDEIALILDMYAGRKPGAVPKVMQVIHSDHDTLANIDPAAVARGVDAVEAALRAWDAQPVAQTGMP</sequence>
<dbReference type="RefSeq" id="WP_200615611.1">
    <property type="nucleotide sequence ID" value="NZ_CP071518.1"/>
</dbReference>
<evidence type="ECO:0000259" key="2">
    <source>
        <dbReference type="Pfam" id="PF04389"/>
    </source>
</evidence>
<accession>A0A974XXW6</accession>
<dbReference type="InterPro" id="IPR007484">
    <property type="entry name" value="Peptidase_M28"/>
</dbReference>
<dbReference type="PANTHER" id="PTHR12147">
    <property type="entry name" value="METALLOPEPTIDASE M28 FAMILY MEMBER"/>
    <property type="match status" value="1"/>
</dbReference>